<sequence>MVPILNPMIAHFRLSFKPSRYFFRQGCYLSKIRSEQMKKSILTLLLTATTSGVIVGTADACTYATFEANDKSFVARTMELPFEAHEMLTVVPRGHEFAEFTAKYGFVGMQHGQEDMVSSGINEHGVSVEVLALGAADYLPAGKGDISQIALGAYILGNARSTDEAVTILHNLKVHLGKMAGVGAIGVHLAINDGERKVVVEHTQGDGIAEIYENDLGVMTNDPVYPVQVELAQMMLDGKGYDDAKVQFAEETFKGFDRSPTGRFQQMVALNATQDSTRIVTDFDAVNRAWSMINSVDVVQGTLYWRHFDPENPQMTGYSNVTDINNKDYYFRTYDNQQIRKVDIDTIDFANTTYKQFDIFRTIDGYQVIDIN</sequence>
<dbReference type="AlphaFoldDB" id="A0A3G4VIQ1"/>
<dbReference type="EMBL" id="CP033578">
    <property type="protein sequence ID" value="AYV24079.1"/>
    <property type="molecule type" value="Genomic_DNA"/>
</dbReference>
<evidence type="ECO:0000259" key="3">
    <source>
        <dbReference type="Pfam" id="PF02275"/>
    </source>
</evidence>
<protein>
    <submittedName>
        <fullName evidence="4">Linear amide C-N hydrolase</fullName>
    </submittedName>
</protein>
<proteinExistence type="inferred from homology"/>
<feature type="domain" description="Choloylglycine hydrolase/NAAA C-terminal" evidence="3">
    <location>
        <begin position="61"/>
        <end position="349"/>
    </location>
</feature>
<dbReference type="GO" id="GO:0016787">
    <property type="term" value="F:hydrolase activity"/>
    <property type="evidence" value="ECO:0007669"/>
    <property type="project" value="UniProtKB-KW"/>
</dbReference>
<keyword evidence="2 4" id="KW-0378">Hydrolase</keyword>
<dbReference type="PANTHER" id="PTHR35527:SF2">
    <property type="entry name" value="HYDROLASE"/>
    <property type="match status" value="1"/>
</dbReference>
<dbReference type="InterPro" id="IPR029132">
    <property type="entry name" value="CBAH/NAAA_C"/>
</dbReference>
<dbReference type="PANTHER" id="PTHR35527">
    <property type="entry name" value="CHOLOYLGLYCINE HYDROLASE"/>
    <property type="match status" value="1"/>
</dbReference>
<dbReference type="Gene3D" id="3.60.60.10">
    <property type="entry name" value="Penicillin V Acylase, Chain A"/>
    <property type="match status" value="1"/>
</dbReference>
<reference evidence="4 5" key="1">
    <citation type="submission" date="2018-11" db="EMBL/GenBank/DDBJ databases">
        <title>Complete Genome Sequence of Vbrio mediterranei 117-T6: a Potential Pathogen Bacteria Isolated from the Conchocelis of Pyropia.</title>
        <authorList>
            <person name="Liu Q."/>
        </authorList>
    </citation>
    <scope>NUCLEOTIDE SEQUENCE [LARGE SCALE GENOMIC DNA]</scope>
    <source>
        <strain evidence="4 5">117-T6</strain>
    </source>
</reference>
<dbReference type="SUPFAM" id="SSF56235">
    <property type="entry name" value="N-terminal nucleophile aminohydrolases (Ntn hydrolases)"/>
    <property type="match status" value="1"/>
</dbReference>
<comment type="similarity">
    <text evidence="1">Belongs to the peptidase C59 family.</text>
</comment>
<dbReference type="InterPro" id="IPR029055">
    <property type="entry name" value="Ntn_hydrolases_N"/>
</dbReference>
<organism evidence="4 5">
    <name type="scientific">Vibrio mediterranei</name>
    <dbReference type="NCBI Taxonomy" id="689"/>
    <lineage>
        <taxon>Bacteria</taxon>
        <taxon>Pseudomonadati</taxon>
        <taxon>Pseudomonadota</taxon>
        <taxon>Gammaproteobacteria</taxon>
        <taxon>Vibrionales</taxon>
        <taxon>Vibrionaceae</taxon>
        <taxon>Vibrio</taxon>
    </lineage>
</organism>
<evidence type="ECO:0000313" key="4">
    <source>
        <dbReference type="EMBL" id="AYV24079.1"/>
    </source>
</evidence>
<evidence type="ECO:0000313" key="5">
    <source>
        <dbReference type="Proteomes" id="UP000279760"/>
    </source>
</evidence>
<accession>A0A3G4VIQ1</accession>
<evidence type="ECO:0000256" key="1">
    <source>
        <dbReference type="ARBA" id="ARBA00006625"/>
    </source>
</evidence>
<evidence type="ECO:0000256" key="2">
    <source>
        <dbReference type="ARBA" id="ARBA00022801"/>
    </source>
</evidence>
<gene>
    <name evidence="4" type="ORF">ECB94_22690</name>
</gene>
<dbReference type="InterPro" id="IPR052193">
    <property type="entry name" value="Peptidase_C59"/>
</dbReference>
<dbReference type="Pfam" id="PF02275">
    <property type="entry name" value="CBAH"/>
    <property type="match status" value="1"/>
</dbReference>
<dbReference type="Proteomes" id="UP000279760">
    <property type="component" value="Chromosome 2"/>
</dbReference>
<name>A0A3G4VIQ1_9VIBR</name>